<feature type="domain" description="SHSP" evidence="3">
    <location>
        <begin position="75"/>
        <end position="185"/>
    </location>
</feature>
<dbReference type="InterPro" id="IPR001436">
    <property type="entry name" value="Alpha-crystallin/sHSP_animal"/>
</dbReference>
<keyword evidence="5" id="KW-1185">Reference proteome</keyword>
<dbReference type="SUPFAM" id="SSF49764">
    <property type="entry name" value="HSP20-like chaperones"/>
    <property type="match status" value="1"/>
</dbReference>
<sequence length="191" mass="21727">MPRPLFCRNGCWDPFEEKTQMNLFDQNTGLPCFLEPGEVSWIDSTRKRLTAFSWSGSLCLPLFNSLRMEILPTCIGPQGHISDAACKQTEQNWKVCLDVNPYSLEDISIKTKEGYLEITGNREERQENNRLISRSFTRKYKLPFDLDPKQISTVLSPDGILSVEAPLTGSEVALPDETVIPIRMMDKPGFH</sequence>
<dbReference type="PRINTS" id="PR00299">
    <property type="entry name" value="ACRYSTALLIN"/>
</dbReference>
<comment type="similarity">
    <text evidence="1 2">Belongs to the small heat shock protein (HSP20) family.</text>
</comment>
<accession>A0A9W8CB76</accession>
<dbReference type="Proteomes" id="UP001059041">
    <property type="component" value="Linkage Group LG2"/>
</dbReference>
<organism evidence="4 5">
    <name type="scientific">Triplophysa rosa</name>
    <name type="common">Cave loach</name>
    <dbReference type="NCBI Taxonomy" id="992332"/>
    <lineage>
        <taxon>Eukaryota</taxon>
        <taxon>Metazoa</taxon>
        <taxon>Chordata</taxon>
        <taxon>Craniata</taxon>
        <taxon>Vertebrata</taxon>
        <taxon>Euteleostomi</taxon>
        <taxon>Actinopterygii</taxon>
        <taxon>Neopterygii</taxon>
        <taxon>Teleostei</taxon>
        <taxon>Ostariophysi</taxon>
        <taxon>Cypriniformes</taxon>
        <taxon>Nemacheilidae</taxon>
        <taxon>Triplophysa</taxon>
    </lineage>
</organism>
<dbReference type="InterPro" id="IPR002068">
    <property type="entry name" value="A-crystallin/Hsp20_dom"/>
</dbReference>
<dbReference type="PANTHER" id="PTHR46906">
    <property type="entry name" value="HEAT SHOCK PROTEIN BETA-8"/>
    <property type="match status" value="1"/>
</dbReference>
<keyword evidence="4" id="KW-0346">Stress response</keyword>
<evidence type="ECO:0000313" key="5">
    <source>
        <dbReference type="Proteomes" id="UP001059041"/>
    </source>
</evidence>
<dbReference type="InterPro" id="IPR008978">
    <property type="entry name" value="HSP20-like_chaperone"/>
</dbReference>
<dbReference type="PROSITE" id="PS01031">
    <property type="entry name" value="SHSP"/>
    <property type="match status" value="1"/>
</dbReference>
<evidence type="ECO:0000256" key="2">
    <source>
        <dbReference type="RuleBase" id="RU003616"/>
    </source>
</evidence>
<comment type="caution">
    <text evidence="4">The sequence shown here is derived from an EMBL/GenBank/DDBJ whole genome shotgun (WGS) entry which is preliminary data.</text>
</comment>
<dbReference type="InterPro" id="IPR043254">
    <property type="entry name" value="HSPB8"/>
</dbReference>
<dbReference type="EMBL" id="JAFHDT010000002">
    <property type="protein sequence ID" value="KAI7813402.1"/>
    <property type="molecule type" value="Genomic_DNA"/>
</dbReference>
<evidence type="ECO:0000313" key="4">
    <source>
        <dbReference type="EMBL" id="KAI7813402.1"/>
    </source>
</evidence>
<dbReference type="Pfam" id="PF00011">
    <property type="entry name" value="HSP20"/>
    <property type="match status" value="1"/>
</dbReference>
<proteinExistence type="inferred from homology"/>
<dbReference type="GO" id="GO:0005634">
    <property type="term" value="C:nucleus"/>
    <property type="evidence" value="ECO:0007669"/>
    <property type="project" value="TreeGrafter"/>
</dbReference>
<name>A0A9W8CB76_TRIRA</name>
<dbReference type="GO" id="GO:0042803">
    <property type="term" value="F:protein homodimerization activity"/>
    <property type="evidence" value="ECO:0007669"/>
    <property type="project" value="InterPro"/>
</dbReference>
<dbReference type="AlphaFoldDB" id="A0A9W8CB76"/>
<dbReference type="GO" id="GO:0101031">
    <property type="term" value="C:protein folding chaperone complex"/>
    <property type="evidence" value="ECO:0007669"/>
    <property type="project" value="TreeGrafter"/>
</dbReference>
<protein>
    <submittedName>
        <fullName evidence="4">Heat shock protein beta-1-like</fullName>
    </submittedName>
</protein>
<evidence type="ECO:0000259" key="3">
    <source>
        <dbReference type="PROSITE" id="PS01031"/>
    </source>
</evidence>
<dbReference type="GO" id="GO:0005737">
    <property type="term" value="C:cytoplasm"/>
    <property type="evidence" value="ECO:0007669"/>
    <property type="project" value="TreeGrafter"/>
</dbReference>
<dbReference type="PANTHER" id="PTHR46906:SF1">
    <property type="entry name" value="HEAT SHOCK PROTEIN BETA-8"/>
    <property type="match status" value="1"/>
</dbReference>
<dbReference type="GO" id="GO:0034620">
    <property type="term" value="P:cellular response to unfolded protein"/>
    <property type="evidence" value="ECO:0007669"/>
    <property type="project" value="InterPro"/>
</dbReference>
<gene>
    <name evidence="4" type="ORF">IRJ41_016732</name>
</gene>
<evidence type="ECO:0000256" key="1">
    <source>
        <dbReference type="PROSITE-ProRule" id="PRU00285"/>
    </source>
</evidence>
<dbReference type="Gene3D" id="2.60.40.790">
    <property type="match status" value="1"/>
</dbReference>
<reference evidence="4" key="1">
    <citation type="submission" date="2021-02" db="EMBL/GenBank/DDBJ databases">
        <title>Comparative genomics reveals that relaxation of natural selection precedes convergent phenotypic evolution of cavefish.</title>
        <authorList>
            <person name="Peng Z."/>
        </authorList>
    </citation>
    <scope>NUCLEOTIDE SEQUENCE</scope>
    <source>
        <tissue evidence="4">Muscle</tissue>
    </source>
</reference>
<dbReference type="OrthoDB" id="1431247at2759"/>